<feature type="transmembrane region" description="Helical" evidence="1">
    <location>
        <begin position="12"/>
        <end position="32"/>
    </location>
</feature>
<comment type="caution">
    <text evidence="2">The sequence shown here is derived from an EMBL/GenBank/DDBJ whole genome shotgun (WGS) entry which is preliminary data.</text>
</comment>
<evidence type="ECO:0008006" key="4">
    <source>
        <dbReference type="Google" id="ProtNLM"/>
    </source>
</evidence>
<evidence type="ECO:0000313" key="2">
    <source>
        <dbReference type="EMBL" id="MCS0580325.1"/>
    </source>
</evidence>
<keyword evidence="3" id="KW-1185">Reference proteome</keyword>
<reference evidence="2 3" key="1">
    <citation type="submission" date="2022-08" db="EMBL/GenBank/DDBJ databases">
        <title>Reclassification of Massilia species as members of the genera Telluria, Duganella, Pseudoduganella, Mokoshia gen. nov. and Zemynaea gen. nov. using orthogonal and non-orthogonal genome-based approaches.</title>
        <authorList>
            <person name="Bowman J.P."/>
        </authorList>
    </citation>
    <scope>NUCLEOTIDE SEQUENCE [LARGE SCALE GENOMIC DNA]</scope>
    <source>
        <strain evidence="2 3">JCM 31316</strain>
    </source>
</reference>
<accession>A0ABT1ZKA5</accession>
<name>A0ABT1ZKA5_9BURK</name>
<dbReference type="Proteomes" id="UP001204151">
    <property type="component" value="Unassembled WGS sequence"/>
</dbReference>
<keyword evidence="1" id="KW-0812">Transmembrane</keyword>
<gene>
    <name evidence="2" type="ORF">NX784_01840</name>
</gene>
<proteinExistence type="predicted"/>
<protein>
    <recommendedName>
        <fullName evidence="4">Transmembrane protein</fullName>
    </recommendedName>
</protein>
<keyword evidence="1" id="KW-1133">Transmembrane helix</keyword>
<dbReference type="RefSeq" id="WP_258814989.1">
    <property type="nucleotide sequence ID" value="NZ_JANUGW010000001.1"/>
</dbReference>
<feature type="transmembrane region" description="Helical" evidence="1">
    <location>
        <begin position="106"/>
        <end position="125"/>
    </location>
</feature>
<dbReference type="EMBL" id="JANUGW010000001">
    <property type="protein sequence ID" value="MCS0580325.1"/>
    <property type="molecule type" value="Genomic_DNA"/>
</dbReference>
<evidence type="ECO:0000256" key="1">
    <source>
        <dbReference type="SAM" id="Phobius"/>
    </source>
</evidence>
<evidence type="ECO:0000313" key="3">
    <source>
        <dbReference type="Proteomes" id="UP001204151"/>
    </source>
</evidence>
<keyword evidence="1" id="KW-0472">Membrane</keyword>
<feature type="transmembrane region" description="Helical" evidence="1">
    <location>
        <begin position="38"/>
        <end position="60"/>
    </location>
</feature>
<feature type="transmembrane region" description="Helical" evidence="1">
    <location>
        <begin position="72"/>
        <end position="94"/>
    </location>
</feature>
<organism evidence="2 3">
    <name type="scientific">Massilia pinisoli</name>
    <dbReference type="NCBI Taxonomy" id="1772194"/>
    <lineage>
        <taxon>Bacteria</taxon>
        <taxon>Pseudomonadati</taxon>
        <taxon>Pseudomonadota</taxon>
        <taxon>Betaproteobacteria</taxon>
        <taxon>Burkholderiales</taxon>
        <taxon>Oxalobacteraceae</taxon>
        <taxon>Telluria group</taxon>
        <taxon>Massilia</taxon>
    </lineage>
</organism>
<sequence length="133" mass="14895">MHEKRVGRAYRIELWTAIAVYVVLVAASIRFGRPMEGGLLRTVVLLSPMIGFAMMIRAIARHVARIDEYQRLRLLESLALAFAITGAVTFSYGFLETAGYPKLSMFSVWMVMGVSWGVASFALGMRTRRAMES</sequence>